<gene>
    <name evidence="1" type="ORF">COV84_00860</name>
</gene>
<dbReference type="AlphaFoldDB" id="A0A2H0KW24"/>
<comment type="caution">
    <text evidence="1">The sequence shown here is derived from an EMBL/GenBank/DDBJ whole genome shotgun (WGS) entry which is preliminary data.</text>
</comment>
<protein>
    <submittedName>
        <fullName evidence="1">Uncharacterized protein</fullName>
    </submittedName>
</protein>
<dbReference type="Proteomes" id="UP000229317">
    <property type="component" value="Unassembled WGS sequence"/>
</dbReference>
<evidence type="ECO:0000313" key="2">
    <source>
        <dbReference type="Proteomes" id="UP000229317"/>
    </source>
</evidence>
<evidence type="ECO:0000313" key="1">
    <source>
        <dbReference type="EMBL" id="PIQ75505.1"/>
    </source>
</evidence>
<sequence length="73" mass="8452">MNSIIILKEGDKFIVAEETMRTDITGIEHSIMVRNGILQHEGIKVEIAFLKKENLLSEDEIKRLSDKIDQKVW</sequence>
<dbReference type="EMBL" id="PCVO01000013">
    <property type="protein sequence ID" value="PIQ75505.1"/>
    <property type="molecule type" value="Genomic_DNA"/>
</dbReference>
<organism evidence="1 2">
    <name type="scientific">Candidatus Portnoybacteria bacterium CG11_big_fil_rev_8_21_14_0_20_40_15</name>
    <dbReference type="NCBI Taxonomy" id="1974817"/>
    <lineage>
        <taxon>Bacteria</taxon>
        <taxon>Candidatus Portnoyibacteriota</taxon>
    </lineage>
</organism>
<proteinExistence type="predicted"/>
<name>A0A2H0KW24_9BACT</name>
<accession>A0A2H0KW24</accession>
<reference evidence="1 2" key="1">
    <citation type="submission" date="2017-09" db="EMBL/GenBank/DDBJ databases">
        <title>Depth-based differentiation of microbial function through sediment-hosted aquifers and enrichment of novel symbionts in the deep terrestrial subsurface.</title>
        <authorList>
            <person name="Probst A.J."/>
            <person name="Ladd B."/>
            <person name="Jarett J.K."/>
            <person name="Geller-Mcgrath D.E."/>
            <person name="Sieber C.M."/>
            <person name="Emerson J.B."/>
            <person name="Anantharaman K."/>
            <person name="Thomas B.C."/>
            <person name="Malmstrom R."/>
            <person name="Stieglmeier M."/>
            <person name="Klingl A."/>
            <person name="Woyke T."/>
            <person name="Ryan C.M."/>
            <person name="Banfield J.F."/>
        </authorList>
    </citation>
    <scope>NUCLEOTIDE SEQUENCE [LARGE SCALE GENOMIC DNA]</scope>
    <source>
        <strain evidence="1">CG11_big_fil_rev_8_21_14_0_20_40_15</strain>
    </source>
</reference>